<accession>A0ABY4B8W2</accession>
<protein>
    <submittedName>
        <fullName evidence="1">Uncharacterized protein</fullName>
    </submittedName>
</protein>
<keyword evidence="2" id="KW-1185">Reference proteome</keyword>
<sequence>MKDYQTDKYENFFLHLKVSHEGLVKFADFTATAVAAPGTDALIAGHGAALTTAVAGLRTELVTRKGQGGGSQTSTGAEGTAYAAFKTFVQATDKKVLAGYHYDHPAERSTYYPDGLGGLTDAP</sequence>
<name>A0ABY4B8W2_9BACT</name>
<dbReference type="EMBL" id="CP094534">
    <property type="protein sequence ID" value="UOE35617.1"/>
    <property type="molecule type" value="Genomic_DNA"/>
</dbReference>
<dbReference type="RefSeq" id="WP_243518028.1">
    <property type="nucleotide sequence ID" value="NZ_CP094534.1"/>
</dbReference>
<organism evidence="1 2">
    <name type="scientific">Hymenobacter monticola</name>
    <dbReference type="NCBI Taxonomy" id="1705399"/>
    <lineage>
        <taxon>Bacteria</taxon>
        <taxon>Pseudomonadati</taxon>
        <taxon>Bacteroidota</taxon>
        <taxon>Cytophagia</taxon>
        <taxon>Cytophagales</taxon>
        <taxon>Hymenobacteraceae</taxon>
        <taxon>Hymenobacter</taxon>
    </lineage>
</organism>
<proteinExistence type="predicted"/>
<reference evidence="1 2" key="1">
    <citation type="submission" date="2022-03" db="EMBL/GenBank/DDBJ databases">
        <title>Hymenobactersp. isolated from the air.</title>
        <authorList>
            <person name="Won M."/>
            <person name="Kwon S.-W."/>
        </authorList>
    </citation>
    <scope>NUCLEOTIDE SEQUENCE [LARGE SCALE GENOMIC DNA]</scope>
    <source>
        <strain evidence="1 2">KACC 22596</strain>
    </source>
</reference>
<evidence type="ECO:0000313" key="1">
    <source>
        <dbReference type="EMBL" id="UOE35617.1"/>
    </source>
</evidence>
<evidence type="ECO:0000313" key="2">
    <source>
        <dbReference type="Proteomes" id="UP000831390"/>
    </source>
</evidence>
<gene>
    <name evidence="1" type="ORF">MTP16_08200</name>
</gene>
<dbReference type="Proteomes" id="UP000831390">
    <property type="component" value="Chromosome"/>
</dbReference>